<keyword evidence="3" id="KW-1185">Reference proteome</keyword>
<proteinExistence type="predicted"/>
<dbReference type="Proteomes" id="UP000701853">
    <property type="component" value="Chromosome 8"/>
</dbReference>
<protein>
    <submittedName>
        <fullName evidence="2">Uncharacterized protein</fullName>
    </submittedName>
</protein>
<dbReference type="EMBL" id="JAHUZN010000008">
    <property type="protein sequence ID" value="KAG8486260.1"/>
    <property type="molecule type" value="Genomic_DNA"/>
</dbReference>
<keyword evidence="1" id="KW-0812">Transmembrane</keyword>
<evidence type="ECO:0000256" key="1">
    <source>
        <dbReference type="SAM" id="Phobius"/>
    </source>
</evidence>
<sequence length="67" mass="7916">MKIELDLNRGISVLLPITSFVLYVVLVLEIIIKDCSINHHLLQRFLLKHFSTIRVHYLSVFNFQIFC</sequence>
<gene>
    <name evidence="2" type="ORF">CXB51_019641</name>
</gene>
<dbReference type="AlphaFoldDB" id="A0A8J6CXW1"/>
<accession>A0A8J6CXW1</accession>
<comment type="caution">
    <text evidence="2">The sequence shown here is derived from an EMBL/GenBank/DDBJ whole genome shotgun (WGS) entry which is preliminary data.</text>
</comment>
<keyword evidence="1" id="KW-0472">Membrane</keyword>
<evidence type="ECO:0000313" key="3">
    <source>
        <dbReference type="Proteomes" id="UP000701853"/>
    </source>
</evidence>
<keyword evidence="1" id="KW-1133">Transmembrane helix</keyword>
<evidence type="ECO:0000313" key="2">
    <source>
        <dbReference type="EMBL" id="KAG8486260.1"/>
    </source>
</evidence>
<name>A0A8J6CXW1_9ROSI</name>
<feature type="transmembrane region" description="Helical" evidence="1">
    <location>
        <begin position="12"/>
        <end position="32"/>
    </location>
</feature>
<reference evidence="2 3" key="1">
    <citation type="journal article" date="2021" name="bioRxiv">
        <title>The Gossypium anomalum genome as a resource for cotton improvement and evolutionary analysis of hybrid incompatibility.</title>
        <authorList>
            <person name="Grover C.E."/>
            <person name="Yuan D."/>
            <person name="Arick M.A."/>
            <person name="Miller E.R."/>
            <person name="Hu G."/>
            <person name="Peterson D.G."/>
            <person name="Wendel J.F."/>
            <person name="Udall J.A."/>
        </authorList>
    </citation>
    <scope>NUCLEOTIDE SEQUENCE [LARGE SCALE GENOMIC DNA]</scope>
    <source>
        <strain evidence="2">JFW-Udall</strain>
        <tissue evidence="2">Leaf</tissue>
    </source>
</reference>
<organism evidence="2 3">
    <name type="scientific">Gossypium anomalum</name>
    <dbReference type="NCBI Taxonomy" id="47600"/>
    <lineage>
        <taxon>Eukaryota</taxon>
        <taxon>Viridiplantae</taxon>
        <taxon>Streptophyta</taxon>
        <taxon>Embryophyta</taxon>
        <taxon>Tracheophyta</taxon>
        <taxon>Spermatophyta</taxon>
        <taxon>Magnoliopsida</taxon>
        <taxon>eudicotyledons</taxon>
        <taxon>Gunneridae</taxon>
        <taxon>Pentapetalae</taxon>
        <taxon>rosids</taxon>
        <taxon>malvids</taxon>
        <taxon>Malvales</taxon>
        <taxon>Malvaceae</taxon>
        <taxon>Malvoideae</taxon>
        <taxon>Gossypium</taxon>
    </lineage>
</organism>